<dbReference type="RefSeq" id="XP_007928561.1">
    <property type="nucleotide sequence ID" value="XM_007930370.1"/>
</dbReference>
<reference evidence="2 3" key="1">
    <citation type="journal article" date="2012" name="PLoS Pathog.">
        <title>Diverse lifestyles and strategies of plant pathogenesis encoded in the genomes of eighteen Dothideomycetes fungi.</title>
        <authorList>
            <person name="Ohm R.A."/>
            <person name="Feau N."/>
            <person name="Henrissat B."/>
            <person name="Schoch C.L."/>
            <person name="Horwitz B.A."/>
            <person name="Barry K.W."/>
            <person name="Condon B.J."/>
            <person name="Copeland A.C."/>
            <person name="Dhillon B."/>
            <person name="Glaser F."/>
            <person name="Hesse C.N."/>
            <person name="Kosti I."/>
            <person name="LaButti K."/>
            <person name="Lindquist E.A."/>
            <person name="Lucas S."/>
            <person name="Salamov A.A."/>
            <person name="Bradshaw R.E."/>
            <person name="Ciuffetti L."/>
            <person name="Hamelin R.C."/>
            <person name="Kema G.H.J."/>
            <person name="Lawrence C."/>
            <person name="Scott J.A."/>
            <person name="Spatafora J.W."/>
            <person name="Turgeon B.G."/>
            <person name="de Wit P.J.G.M."/>
            <person name="Zhong S."/>
            <person name="Goodwin S.B."/>
            <person name="Grigoriev I.V."/>
        </authorList>
    </citation>
    <scope>NUCLEOTIDE SEQUENCE [LARGE SCALE GENOMIC DNA]</scope>
    <source>
        <strain evidence="2 3">CIRAD86</strain>
    </source>
</reference>
<gene>
    <name evidence="2" type="ORF">MYCFIDRAFT_176629</name>
</gene>
<proteinExistence type="predicted"/>
<dbReference type="GeneID" id="19333598"/>
<dbReference type="EMBL" id="KB446560">
    <property type="protein sequence ID" value="EME81344.1"/>
    <property type="molecule type" value="Genomic_DNA"/>
</dbReference>
<dbReference type="KEGG" id="pfj:MYCFIDRAFT_176629"/>
<keyword evidence="3" id="KW-1185">Reference proteome</keyword>
<accession>M2ZQJ2</accession>
<organism evidence="2 3">
    <name type="scientific">Pseudocercospora fijiensis (strain CIRAD86)</name>
    <name type="common">Black leaf streak disease fungus</name>
    <name type="synonym">Mycosphaerella fijiensis</name>
    <dbReference type="NCBI Taxonomy" id="383855"/>
    <lineage>
        <taxon>Eukaryota</taxon>
        <taxon>Fungi</taxon>
        <taxon>Dikarya</taxon>
        <taxon>Ascomycota</taxon>
        <taxon>Pezizomycotina</taxon>
        <taxon>Dothideomycetes</taxon>
        <taxon>Dothideomycetidae</taxon>
        <taxon>Mycosphaerellales</taxon>
        <taxon>Mycosphaerellaceae</taxon>
        <taxon>Pseudocercospora</taxon>
    </lineage>
</organism>
<evidence type="ECO:0000256" key="1">
    <source>
        <dbReference type="SAM" id="MobiDB-lite"/>
    </source>
</evidence>
<sequence>MKCCPTSNDYVTINIPPGPGNTFSEHNLFHLITCHIRTALLIAIHDLTETPRIPSVPGFPTLDKKGKHDIQKHGFYLERGWSDARVELVERVRSLWRLVRRIRGRCCTALCCSTVPSERLTQPQRERFELITSNAVASIIATTMTSTAGLQNLLQHFHHHHTKATSSASDVSLQASQYPTPITVKVASVRRNVRPPGGPNVAPKRTMTGMLGARSKEYTTNIVPALDEGVYSCCSIPRVLYSLAGRFFSNASGDALRGWCKKGALSRRRRLESAYCLSLLILGRRRHWWFRGVVGARGFPQLLTGQGRQGNLLQARSHRIRDEYEMGSSEHLAAFVEEERADVDLIQPAAPTRKSRMIIIKHSSLVVRLGRRSDRSARWHSYTLVSAPVSDYRTVDQSTGIYSLMARRTVLEQALDKTPCCQSSQGGDRAGHEEQPRTWFPVGWTSDTADEDMGGCPVPTLSSRGLIGYGRRVDELAVLRHPLVRDRSRRIALQPVENVRSGGEPKLHSFCGMLLFPSLVESVKTVVVSPSNTMLAVRGTIRTRSAGVGMTATIVTMLMRGPGWSQADRYGFILSWRVLIGPHNLISVCECAYFPFIICNNDQHDQCSNDNWQHISLGQIDRQAKPKQKVTAAVTTTLTPSSTACSYHIGANAAFLLDQSSKSRQMTAWTFWG</sequence>
<protein>
    <submittedName>
        <fullName evidence="2">Uncharacterized protein</fullName>
    </submittedName>
</protein>
<name>M2ZQJ2_PSEFD</name>
<evidence type="ECO:0000313" key="2">
    <source>
        <dbReference type="EMBL" id="EME81344.1"/>
    </source>
</evidence>
<dbReference type="Proteomes" id="UP000016932">
    <property type="component" value="Unassembled WGS sequence"/>
</dbReference>
<dbReference type="AlphaFoldDB" id="M2ZQJ2"/>
<dbReference type="VEuPathDB" id="FungiDB:MYCFIDRAFT_176629"/>
<feature type="region of interest" description="Disordered" evidence="1">
    <location>
        <begin position="419"/>
        <end position="442"/>
    </location>
</feature>
<evidence type="ECO:0000313" key="3">
    <source>
        <dbReference type="Proteomes" id="UP000016932"/>
    </source>
</evidence>
<dbReference type="HOGENOM" id="CLU_408324_0_0_1"/>